<reference evidence="3 4" key="1">
    <citation type="journal article" date="2019" name="Sci. Rep.">
        <title>Comparative genomics of chytrid fungi reveal insights into the obligate biotrophic and pathogenic lifestyle of Synchytrium endobioticum.</title>
        <authorList>
            <person name="van de Vossenberg B.T.L.H."/>
            <person name="Warris S."/>
            <person name="Nguyen H.D.T."/>
            <person name="van Gent-Pelzer M.P.E."/>
            <person name="Joly D.L."/>
            <person name="van de Geest H.C."/>
            <person name="Bonants P.J.M."/>
            <person name="Smith D.S."/>
            <person name="Levesque C.A."/>
            <person name="van der Lee T.A.J."/>
        </authorList>
    </citation>
    <scope>NUCLEOTIDE SEQUENCE [LARGE SCALE GENOMIC DNA]</scope>
    <source>
        <strain evidence="3 4">CBS 809.83</strain>
    </source>
</reference>
<proteinExistence type="predicted"/>
<keyword evidence="4" id="KW-1185">Reference proteome</keyword>
<dbReference type="PANTHER" id="PTHR45648:SF22">
    <property type="entry name" value="GDSL LIPASE_ACYLHYDROLASE FAMILY PROTEIN (AFU_ORTHOLOGUE AFUA_4G14700)"/>
    <property type="match status" value="1"/>
</dbReference>
<evidence type="ECO:0008006" key="5">
    <source>
        <dbReference type="Google" id="ProtNLM"/>
    </source>
</evidence>
<organism evidence="3 4">
    <name type="scientific">Powellomyces hirtus</name>
    <dbReference type="NCBI Taxonomy" id="109895"/>
    <lineage>
        <taxon>Eukaryota</taxon>
        <taxon>Fungi</taxon>
        <taxon>Fungi incertae sedis</taxon>
        <taxon>Chytridiomycota</taxon>
        <taxon>Chytridiomycota incertae sedis</taxon>
        <taxon>Chytridiomycetes</taxon>
        <taxon>Spizellomycetales</taxon>
        <taxon>Powellomycetaceae</taxon>
        <taxon>Powellomyces</taxon>
    </lineage>
</organism>
<accession>A0A507ECF0</accession>
<dbReference type="InterPro" id="IPR036514">
    <property type="entry name" value="SGNH_hydro_sf"/>
</dbReference>
<evidence type="ECO:0000256" key="1">
    <source>
        <dbReference type="ARBA" id="ARBA00022801"/>
    </source>
</evidence>
<dbReference type="CDD" id="cd01846">
    <property type="entry name" value="fatty_acyltransferase_like"/>
    <property type="match status" value="1"/>
</dbReference>
<feature type="signal peptide" evidence="2">
    <location>
        <begin position="1"/>
        <end position="19"/>
    </location>
</feature>
<keyword evidence="2" id="KW-0732">Signal</keyword>
<evidence type="ECO:0000313" key="4">
    <source>
        <dbReference type="Proteomes" id="UP000318582"/>
    </source>
</evidence>
<dbReference type="InterPro" id="IPR001087">
    <property type="entry name" value="GDSL"/>
</dbReference>
<gene>
    <name evidence="3" type="ORF">PhCBS80983_g01111</name>
</gene>
<protein>
    <recommendedName>
        <fullName evidence="5">SGNH hydrolase-type esterase domain-containing protein</fullName>
    </recommendedName>
</protein>
<dbReference type="InterPro" id="IPR051058">
    <property type="entry name" value="GDSL_Est/Lipase"/>
</dbReference>
<dbReference type="AlphaFoldDB" id="A0A507ECF0"/>
<evidence type="ECO:0000256" key="2">
    <source>
        <dbReference type="SAM" id="SignalP"/>
    </source>
</evidence>
<name>A0A507ECF0_9FUNG</name>
<dbReference type="Gene3D" id="3.40.50.1110">
    <property type="entry name" value="SGNH hydrolase"/>
    <property type="match status" value="1"/>
</dbReference>
<dbReference type="STRING" id="109895.A0A507ECF0"/>
<dbReference type="EMBL" id="QEAQ01000007">
    <property type="protein sequence ID" value="TPX61484.1"/>
    <property type="molecule type" value="Genomic_DNA"/>
</dbReference>
<dbReference type="GO" id="GO:0016788">
    <property type="term" value="F:hydrolase activity, acting on ester bonds"/>
    <property type="evidence" value="ECO:0007669"/>
    <property type="project" value="InterPro"/>
</dbReference>
<dbReference type="Proteomes" id="UP000318582">
    <property type="component" value="Unassembled WGS sequence"/>
</dbReference>
<dbReference type="SUPFAM" id="SSF52266">
    <property type="entry name" value="SGNH hydrolase"/>
    <property type="match status" value="1"/>
</dbReference>
<feature type="chain" id="PRO_5021188831" description="SGNH hydrolase-type esterase domain-containing protein" evidence="2">
    <location>
        <begin position="20"/>
        <end position="365"/>
    </location>
</feature>
<keyword evidence="1" id="KW-0378">Hydrolase</keyword>
<dbReference type="PANTHER" id="PTHR45648">
    <property type="entry name" value="GDSL LIPASE/ACYLHYDROLASE FAMILY PROTEIN (AFU_ORTHOLOGUE AFUA_4G14700)"/>
    <property type="match status" value="1"/>
</dbReference>
<comment type="caution">
    <text evidence="3">The sequence shown here is derived from an EMBL/GenBank/DDBJ whole genome shotgun (WGS) entry which is preliminary data.</text>
</comment>
<sequence length="365" mass="38456">MLTISILSVACLALGGVNAAAIDRRDVVSDANIKNIVVFGDSFSDNGNVLKFSGVPRAPYFEGRFSNGPNYVDYLAKSLNGPVVINNAYGGAVADRKLLPDGAKAKNGTFPPDINEQLAAYLANNTVYPDPKTSLYPIFIGVNDYFQTLGAQAIPKPATVATAVIDFIKKLRASPLKVERIVVLQLPDFGQAPAISRSANATGQDKALVQALATSISTQHNALLLKGIEEIRATDAGLHIDTVDLVALIKGIQAIPDKGGFTNFNSPCLTLKAGANVTSPELSRNASNVIVCDKPDEYLYWDNLHPTTHGHRRVAEATFAAVTANLTAGPSSGNETSLQNGAIHARAGTASVFVSAVVASVFLLL</sequence>
<evidence type="ECO:0000313" key="3">
    <source>
        <dbReference type="EMBL" id="TPX61484.1"/>
    </source>
</evidence>
<dbReference type="Pfam" id="PF00657">
    <property type="entry name" value="Lipase_GDSL"/>
    <property type="match status" value="1"/>
</dbReference>